<protein>
    <submittedName>
        <fullName evidence="3">Uncharacterized protein</fullName>
    </submittedName>
</protein>
<evidence type="ECO:0000256" key="2">
    <source>
        <dbReference type="SAM" id="Phobius"/>
    </source>
</evidence>
<evidence type="ECO:0000256" key="1">
    <source>
        <dbReference type="SAM" id="MobiDB-lite"/>
    </source>
</evidence>
<dbReference type="AlphaFoldDB" id="A0A6J4RG50"/>
<keyword evidence="2" id="KW-0812">Transmembrane</keyword>
<name>A0A6J4RG50_9ACTN</name>
<feature type="transmembrane region" description="Helical" evidence="2">
    <location>
        <begin position="154"/>
        <end position="175"/>
    </location>
</feature>
<organism evidence="3">
    <name type="scientific">uncultured Solirubrobacteraceae bacterium</name>
    <dbReference type="NCBI Taxonomy" id="1162706"/>
    <lineage>
        <taxon>Bacteria</taxon>
        <taxon>Bacillati</taxon>
        <taxon>Actinomycetota</taxon>
        <taxon>Thermoleophilia</taxon>
        <taxon>Solirubrobacterales</taxon>
        <taxon>Solirubrobacteraceae</taxon>
        <taxon>environmental samples</taxon>
    </lineage>
</organism>
<feature type="compositionally biased region" description="Basic and acidic residues" evidence="1">
    <location>
        <begin position="127"/>
        <end position="140"/>
    </location>
</feature>
<evidence type="ECO:0000313" key="3">
    <source>
        <dbReference type="EMBL" id="CAA9472857.1"/>
    </source>
</evidence>
<dbReference type="EMBL" id="CADCVQ010000009">
    <property type="protein sequence ID" value="CAA9472857.1"/>
    <property type="molecule type" value="Genomic_DNA"/>
</dbReference>
<feature type="region of interest" description="Disordered" evidence="1">
    <location>
        <begin position="127"/>
        <end position="148"/>
    </location>
</feature>
<accession>A0A6J4RG50</accession>
<sequence length="193" mass="20380">MTTVLQPSTETVSSLGRALSDLGLAGLLGGQLFGRIALHPAVTAISEPRERGEVVNAAWRRYGVVNGAGLAAVTAGWIGARNGEVRDRNLVGRERTLARAKDGLVGALVVTGMASAIEGIRFSREEPHGAVPLKDGDHAAPDASQAAQRRKRRLNVLGAATIATEVGIVTVNAALSQVNLRRSPVRRRLNPFR</sequence>
<gene>
    <name evidence="3" type="ORF">AVDCRST_MAG67-328</name>
</gene>
<keyword evidence="2" id="KW-0472">Membrane</keyword>
<keyword evidence="2" id="KW-1133">Transmembrane helix</keyword>
<reference evidence="3" key="1">
    <citation type="submission" date="2020-02" db="EMBL/GenBank/DDBJ databases">
        <authorList>
            <person name="Meier V. D."/>
        </authorList>
    </citation>
    <scope>NUCLEOTIDE SEQUENCE</scope>
    <source>
        <strain evidence="3">AVDCRST_MAG67</strain>
    </source>
</reference>
<proteinExistence type="predicted"/>